<evidence type="ECO:0000313" key="3">
    <source>
        <dbReference type="Proteomes" id="UP000655868"/>
    </source>
</evidence>
<accession>A0A934NUE3</accession>
<comment type="caution">
    <text evidence="2">The sequence shown here is derived from an EMBL/GenBank/DDBJ whole genome shotgun (WGS) entry which is preliminary data.</text>
</comment>
<dbReference type="Proteomes" id="UP000655868">
    <property type="component" value="Unassembled WGS sequence"/>
</dbReference>
<reference evidence="2" key="1">
    <citation type="submission" date="2020-12" db="EMBL/GenBank/DDBJ databases">
        <title>Antrihabitans popcorni sp. nov. and Antrihabitans auranticaus sp. nov., isolated from a larva cave.</title>
        <authorList>
            <person name="Lee S.D."/>
            <person name="Kim I.S."/>
        </authorList>
    </citation>
    <scope>NUCLEOTIDE SEQUENCE</scope>
    <source>
        <strain evidence="2">YC3-6</strain>
    </source>
</reference>
<protein>
    <submittedName>
        <fullName evidence="2">Alpha/beta hydrolase</fullName>
    </submittedName>
</protein>
<dbReference type="SUPFAM" id="SSF53474">
    <property type="entry name" value="alpha/beta-Hydrolases"/>
    <property type="match status" value="1"/>
</dbReference>
<evidence type="ECO:0000313" key="2">
    <source>
        <dbReference type="EMBL" id="MBJ8341392.1"/>
    </source>
</evidence>
<proteinExistence type="predicted"/>
<dbReference type="InterPro" id="IPR029058">
    <property type="entry name" value="AB_hydrolase_fold"/>
</dbReference>
<sequence length="237" mass="24101">MQSPRRPRCAVVLPGTGSDADFVGRAFGPALRGLDLEVIAVEPDPRGVVASYVAALDAAVARSGPIVVGGVSLGAAVALNWANDRIGAAAAVLVALPAWTGSPDGAPAAASAELTARLLRADGIAAVTATMRAGSPPWLGAELAKSWASQWPHLPDALDEASTYRSPTPAELAATTVPVALVTAVDDPVHPYAVAQAWHAAIPDSGVAEITLDEIGADPSVIGRAALRALTQTSFRW</sequence>
<evidence type="ECO:0000259" key="1">
    <source>
        <dbReference type="Pfam" id="PF12697"/>
    </source>
</evidence>
<gene>
    <name evidence="2" type="ORF">JGU71_21120</name>
</gene>
<dbReference type="RefSeq" id="WP_199706273.1">
    <property type="nucleotide sequence ID" value="NZ_JAEMNV010000007.1"/>
</dbReference>
<organism evidence="2 3">
    <name type="scientific">Antrihabitans stalagmiti</name>
    <dbReference type="NCBI Taxonomy" id="2799499"/>
    <lineage>
        <taxon>Bacteria</taxon>
        <taxon>Bacillati</taxon>
        <taxon>Actinomycetota</taxon>
        <taxon>Actinomycetes</taxon>
        <taxon>Mycobacteriales</taxon>
        <taxon>Nocardiaceae</taxon>
        <taxon>Antrihabitans</taxon>
    </lineage>
</organism>
<dbReference type="InterPro" id="IPR000073">
    <property type="entry name" value="AB_hydrolase_1"/>
</dbReference>
<dbReference type="EMBL" id="JAEMNV010000007">
    <property type="protein sequence ID" value="MBJ8341392.1"/>
    <property type="molecule type" value="Genomic_DNA"/>
</dbReference>
<dbReference type="GO" id="GO:0016787">
    <property type="term" value="F:hydrolase activity"/>
    <property type="evidence" value="ECO:0007669"/>
    <property type="project" value="UniProtKB-KW"/>
</dbReference>
<keyword evidence="2" id="KW-0378">Hydrolase</keyword>
<dbReference type="Gene3D" id="3.40.50.1820">
    <property type="entry name" value="alpha/beta hydrolase"/>
    <property type="match status" value="1"/>
</dbReference>
<name>A0A934NUE3_9NOCA</name>
<dbReference type="Pfam" id="PF12697">
    <property type="entry name" value="Abhydrolase_6"/>
    <property type="match status" value="1"/>
</dbReference>
<keyword evidence="3" id="KW-1185">Reference proteome</keyword>
<dbReference type="AlphaFoldDB" id="A0A934NUE3"/>
<feature type="domain" description="AB hydrolase-1" evidence="1">
    <location>
        <begin position="8"/>
        <end position="207"/>
    </location>
</feature>